<dbReference type="EMBL" id="VJON01000026">
    <property type="protein sequence ID" value="TSE33642.1"/>
    <property type="molecule type" value="Genomic_DNA"/>
</dbReference>
<proteinExistence type="predicted"/>
<comment type="caution">
    <text evidence="2">The sequence shown here is derived from an EMBL/GenBank/DDBJ whole genome shotgun (WGS) entry which is preliminary data.</text>
</comment>
<dbReference type="PANTHER" id="PTHR38684">
    <property type="entry name" value="PROTEIN AMPE"/>
    <property type="match status" value="1"/>
</dbReference>
<reference evidence="2 3" key="1">
    <citation type="submission" date="2019-07" db="EMBL/GenBank/DDBJ databases">
        <title>Tepidimonas charontis SPSP-6 draft genome.</title>
        <authorList>
            <person name="Da Costa M.S."/>
            <person name="Froufe H.J.C."/>
            <person name="Egas C."/>
            <person name="Albuquerque L."/>
        </authorList>
    </citation>
    <scope>NUCLEOTIDE SEQUENCE [LARGE SCALE GENOMIC DNA]</scope>
    <source>
        <strain evidence="2 3">SPSP-6</strain>
    </source>
</reference>
<feature type="transmembrane region" description="Helical" evidence="1">
    <location>
        <begin position="204"/>
        <end position="225"/>
    </location>
</feature>
<feature type="transmembrane region" description="Helical" evidence="1">
    <location>
        <begin position="75"/>
        <end position="94"/>
    </location>
</feature>
<dbReference type="GO" id="GO:0005886">
    <property type="term" value="C:plasma membrane"/>
    <property type="evidence" value="ECO:0007669"/>
    <property type="project" value="TreeGrafter"/>
</dbReference>
<evidence type="ECO:0000313" key="2">
    <source>
        <dbReference type="EMBL" id="TSE33642.1"/>
    </source>
</evidence>
<gene>
    <name evidence="2" type="ORF">Tchar_01704</name>
</gene>
<feature type="transmembrane region" description="Helical" evidence="1">
    <location>
        <begin position="287"/>
        <end position="305"/>
    </location>
</feature>
<evidence type="ECO:0008006" key="4">
    <source>
        <dbReference type="Google" id="ProtNLM"/>
    </source>
</evidence>
<organism evidence="2 3">
    <name type="scientific">Tepidimonas charontis</name>
    <dbReference type="NCBI Taxonomy" id="2267262"/>
    <lineage>
        <taxon>Bacteria</taxon>
        <taxon>Pseudomonadati</taxon>
        <taxon>Pseudomonadota</taxon>
        <taxon>Betaproteobacteria</taxon>
        <taxon>Burkholderiales</taxon>
        <taxon>Tepidimonas</taxon>
    </lineage>
</organism>
<sequence>MTFFAVLFALLLDQARRPGLEGALAAPAQGWADWVQRQLDAGHSVHGLLVWSLAWGAPVLGAALGYALLDRASGLLGFAWTLLVLYLLLGFRQFSHPFTAIRAALESGDETRARALLADWLGTTVVDWPREELLRRTLAQGVLAAQRHVFGVLVWFVVGAALGLGPAGAVAYRQAAYLAHRWAQTERAVSPVSAAVATLTQRMWYWLDAAAARVTVLVFAMVGHFEEALARWRLHAGAWHESSDTLVLAVAEGALQVRLLPRSADDPLRGAELREPQLAHMASAVGLVWRGVILWLLALAIGLLARLF</sequence>
<keyword evidence="1" id="KW-1133">Transmembrane helix</keyword>
<keyword evidence="3" id="KW-1185">Reference proteome</keyword>
<dbReference type="RefSeq" id="WP_144328648.1">
    <property type="nucleotide sequence ID" value="NZ_VJON01000026.1"/>
</dbReference>
<name>A0A554XCR4_9BURK</name>
<dbReference type="AlphaFoldDB" id="A0A554XCR4"/>
<evidence type="ECO:0000313" key="3">
    <source>
        <dbReference type="Proteomes" id="UP000318294"/>
    </source>
</evidence>
<keyword evidence="1" id="KW-0812">Transmembrane</keyword>
<feature type="transmembrane region" description="Helical" evidence="1">
    <location>
        <begin position="49"/>
        <end position="68"/>
    </location>
</feature>
<evidence type="ECO:0000256" key="1">
    <source>
        <dbReference type="SAM" id="Phobius"/>
    </source>
</evidence>
<keyword evidence="1" id="KW-0472">Membrane</keyword>
<dbReference type="OrthoDB" id="8533534at2"/>
<dbReference type="InterPro" id="IPR052966">
    <property type="entry name" value="Beta-lactamase_Reg"/>
</dbReference>
<dbReference type="Proteomes" id="UP000318294">
    <property type="component" value="Unassembled WGS sequence"/>
</dbReference>
<protein>
    <recommendedName>
        <fullName evidence="4">Cobalamin biosynthesis protein CobD</fullName>
    </recommendedName>
</protein>
<accession>A0A554XCR4</accession>
<dbReference type="GO" id="GO:0046677">
    <property type="term" value="P:response to antibiotic"/>
    <property type="evidence" value="ECO:0007669"/>
    <property type="project" value="TreeGrafter"/>
</dbReference>
<feature type="transmembrane region" description="Helical" evidence="1">
    <location>
        <begin position="152"/>
        <end position="172"/>
    </location>
</feature>
<dbReference type="PANTHER" id="PTHR38684:SF1">
    <property type="entry name" value="PROTEIN AMPE"/>
    <property type="match status" value="1"/>
</dbReference>